<evidence type="ECO:0000259" key="2">
    <source>
        <dbReference type="Pfam" id="PF01464"/>
    </source>
</evidence>
<dbReference type="GO" id="GO:0000270">
    <property type="term" value="P:peptidoglycan metabolic process"/>
    <property type="evidence" value="ECO:0007669"/>
    <property type="project" value="InterPro"/>
</dbReference>
<dbReference type="PROSITE" id="PS00922">
    <property type="entry name" value="TRANSGLYCOSYLASE"/>
    <property type="match status" value="1"/>
</dbReference>
<dbReference type="EMBL" id="DXFD01000065">
    <property type="protein sequence ID" value="HIX46921.1"/>
    <property type="molecule type" value="Genomic_DNA"/>
</dbReference>
<dbReference type="SUPFAM" id="SSF53955">
    <property type="entry name" value="Lysozyme-like"/>
    <property type="match status" value="1"/>
</dbReference>
<dbReference type="AlphaFoldDB" id="A0A9D1VU46"/>
<dbReference type="Gene3D" id="1.10.530.10">
    <property type="match status" value="1"/>
</dbReference>
<sequence>MRWRRKNRWAAAALCLAAIAALWVGVYAFWVPKRNEDMIRARAAEFGLEEELVFAVVRAESNFRADAVSPAGAVGLMQLMPSTARFMQAMLGASGEWREPQENIRLGAGYLRYLSDRFDRLEEVLAAYNAGEGTVRRWLSDPALVGADGELAHIPYPETRTYVRKTKNFYFCYKFLYG</sequence>
<comment type="similarity">
    <text evidence="1">Belongs to the transglycosylase Slt family.</text>
</comment>
<accession>A0A9D1VU46</accession>
<dbReference type="CDD" id="cd16896">
    <property type="entry name" value="LT_Slt70-like"/>
    <property type="match status" value="1"/>
</dbReference>
<evidence type="ECO:0000313" key="3">
    <source>
        <dbReference type="EMBL" id="HIX46921.1"/>
    </source>
</evidence>
<protein>
    <submittedName>
        <fullName evidence="3">Lytic transglycosylase domain-containing protein</fullName>
    </submittedName>
</protein>
<dbReference type="Pfam" id="PF01464">
    <property type="entry name" value="SLT"/>
    <property type="match status" value="1"/>
</dbReference>
<dbReference type="InterPro" id="IPR008258">
    <property type="entry name" value="Transglycosylase_SLT_dom_1"/>
</dbReference>
<gene>
    <name evidence="3" type="ORF">H9737_04430</name>
</gene>
<dbReference type="InterPro" id="IPR000189">
    <property type="entry name" value="Transglyc_AS"/>
</dbReference>
<dbReference type="GO" id="GO:0016020">
    <property type="term" value="C:membrane"/>
    <property type="evidence" value="ECO:0007669"/>
    <property type="project" value="InterPro"/>
</dbReference>
<reference evidence="3" key="2">
    <citation type="submission" date="2021-04" db="EMBL/GenBank/DDBJ databases">
        <authorList>
            <person name="Gilroy R."/>
        </authorList>
    </citation>
    <scope>NUCLEOTIDE SEQUENCE</scope>
    <source>
        <strain evidence="3">26628</strain>
    </source>
</reference>
<dbReference type="PANTHER" id="PTHR37423">
    <property type="entry name" value="SOLUBLE LYTIC MUREIN TRANSGLYCOSYLASE-RELATED"/>
    <property type="match status" value="1"/>
</dbReference>
<evidence type="ECO:0000313" key="4">
    <source>
        <dbReference type="Proteomes" id="UP000824249"/>
    </source>
</evidence>
<organism evidence="3 4">
    <name type="scientific">Candidatus Borkfalkia faecigallinarum</name>
    <dbReference type="NCBI Taxonomy" id="2838509"/>
    <lineage>
        <taxon>Bacteria</taxon>
        <taxon>Bacillati</taxon>
        <taxon>Bacillota</taxon>
        <taxon>Clostridia</taxon>
        <taxon>Christensenellales</taxon>
        <taxon>Christensenellaceae</taxon>
        <taxon>Candidatus Borkfalkia</taxon>
    </lineage>
</organism>
<comment type="caution">
    <text evidence="3">The sequence shown here is derived from an EMBL/GenBank/DDBJ whole genome shotgun (WGS) entry which is preliminary data.</text>
</comment>
<evidence type="ECO:0000256" key="1">
    <source>
        <dbReference type="ARBA" id="ARBA00007734"/>
    </source>
</evidence>
<feature type="domain" description="Transglycosylase SLT" evidence="2">
    <location>
        <begin position="38"/>
        <end position="140"/>
    </location>
</feature>
<name>A0A9D1VU46_9FIRM</name>
<dbReference type="InterPro" id="IPR023346">
    <property type="entry name" value="Lysozyme-like_dom_sf"/>
</dbReference>
<dbReference type="PANTHER" id="PTHR37423:SF2">
    <property type="entry name" value="MEMBRANE-BOUND LYTIC MUREIN TRANSGLYCOSYLASE C"/>
    <property type="match status" value="1"/>
</dbReference>
<reference evidence="3" key="1">
    <citation type="journal article" date="2021" name="PeerJ">
        <title>Extensive microbial diversity within the chicken gut microbiome revealed by metagenomics and culture.</title>
        <authorList>
            <person name="Gilroy R."/>
            <person name="Ravi A."/>
            <person name="Getino M."/>
            <person name="Pursley I."/>
            <person name="Horton D.L."/>
            <person name="Alikhan N.F."/>
            <person name="Baker D."/>
            <person name="Gharbi K."/>
            <person name="Hall N."/>
            <person name="Watson M."/>
            <person name="Adriaenssens E.M."/>
            <person name="Foster-Nyarko E."/>
            <person name="Jarju S."/>
            <person name="Secka A."/>
            <person name="Antonio M."/>
            <person name="Oren A."/>
            <person name="Chaudhuri R.R."/>
            <person name="La Ragione R."/>
            <person name="Hildebrand F."/>
            <person name="Pallen M.J."/>
        </authorList>
    </citation>
    <scope>NUCLEOTIDE SEQUENCE</scope>
    <source>
        <strain evidence="3">26628</strain>
    </source>
</reference>
<proteinExistence type="inferred from homology"/>
<dbReference type="GO" id="GO:0008933">
    <property type="term" value="F:peptidoglycan lytic transglycosylase activity"/>
    <property type="evidence" value="ECO:0007669"/>
    <property type="project" value="InterPro"/>
</dbReference>
<dbReference type="Proteomes" id="UP000824249">
    <property type="component" value="Unassembled WGS sequence"/>
</dbReference>